<feature type="domain" description="Rad4/PNGase transglutaminase-like fold" evidence="2">
    <location>
        <begin position="334"/>
        <end position="435"/>
    </location>
</feature>
<evidence type="ECO:0000256" key="1">
    <source>
        <dbReference type="SAM" id="MobiDB-lite"/>
    </source>
</evidence>
<dbReference type="PANTHER" id="PTHR12143:SF19">
    <property type="entry name" value="PEPTIDE-N(4)-(N-ACETYL-BETA-GLUCOSAMINYL)ASPARAGINE AMIDASE"/>
    <property type="match status" value="1"/>
</dbReference>
<dbReference type="SUPFAM" id="SSF54001">
    <property type="entry name" value="Cysteine proteinases"/>
    <property type="match status" value="1"/>
</dbReference>
<dbReference type="InterPro" id="IPR038765">
    <property type="entry name" value="Papain-like_cys_pep_sf"/>
</dbReference>
<dbReference type="InterPro" id="IPR018325">
    <property type="entry name" value="Rad4/PNGase_transGLS-fold"/>
</dbReference>
<dbReference type="Proteomes" id="UP000663853">
    <property type="component" value="Unassembled WGS sequence"/>
</dbReference>
<sequence length="476" mass="53211">MGWPFCRSRRIASSLEMLNASLVPPSAGVPVSGNAISALRKSISRGGRKQAASADSLRLNKRRAPHWTDDDMDPASAQALSLRLLPGLLAFAQRQGWAAPRRPSPQELSQFQILVALLIVTATPNPPRSHIPRDNIPRREPTIFATLRSLDKQMDNYENQELLDLARAQIPMERIRAEATALQQSDNPLGEQDALAQALVRWFKHEYFKWADPITCPRCEGKTRASGMVPPTVYEQGGGAGRVELHVCAGENGACQGSVRFPRYKYVCSSPHAQPLILSKRLQVSDENPGGKVWGMGESVHVVSQGGRTPRTLRFVLPSFIIRSLRSALVWNKEDHVWNEYFSPAAGRWIHTDSCEAARDQPLLYDRGWGKKMSYIFAFSVDGASDMSRGYVQNPTEMLQRRRDAPEPALAEELAKITAARRRNRSPSALEQLEQEDKTEREWLNSDKRDEQQEPARESGTQEWKEARGEAGGADD</sequence>
<dbReference type="GO" id="GO:0000224">
    <property type="term" value="F:peptide-N4-(N-acetyl-beta-glucosaminyl)asparagine amidase activity"/>
    <property type="evidence" value="ECO:0007669"/>
    <property type="project" value="TreeGrafter"/>
</dbReference>
<dbReference type="Pfam" id="PF03835">
    <property type="entry name" value="Rad4"/>
    <property type="match status" value="1"/>
</dbReference>
<proteinExistence type="predicted"/>
<feature type="region of interest" description="Disordered" evidence="1">
    <location>
        <begin position="420"/>
        <end position="476"/>
    </location>
</feature>
<gene>
    <name evidence="3" type="ORF">RDB_LOCUS119619</name>
</gene>
<reference evidence="3" key="1">
    <citation type="submission" date="2021-01" db="EMBL/GenBank/DDBJ databases">
        <authorList>
            <person name="Kaushik A."/>
        </authorList>
    </citation>
    <scope>NUCLEOTIDE SEQUENCE</scope>
    <source>
        <strain evidence="3">AG6-10EEA</strain>
    </source>
</reference>
<comment type="caution">
    <text evidence="3">The sequence shown here is derived from an EMBL/GenBank/DDBJ whole genome shotgun (WGS) entry which is preliminary data.</text>
</comment>
<evidence type="ECO:0000313" key="3">
    <source>
        <dbReference type="EMBL" id="CAE6505863.1"/>
    </source>
</evidence>
<dbReference type="PANTHER" id="PTHR12143">
    <property type="entry name" value="PEPTIDE N-GLYCANASE PNGASE -RELATED"/>
    <property type="match status" value="1"/>
</dbReference>
<evidence type="ECO:0000259" key="2">
    <source>
        <dbReference type="Pfam" id="PF03835"/>
    </source>
</evidence>
<organism evidence="3 4">
    <name type="scientific">Rhizoctonia solani</name>
    <dbReference type="NCBI Taxonomy" id="456999"/>
    <lineage>
        <taxon>Eukaryota</taxon>
        <taxon>Fungi</taxon>
        <taxon>Dikarya</taxon>
        <taxon>Basidiomycota</taxon>
        <taxon>Agaricomycotina</taxon>
        <taxon>Agaricomycetes</taxon>
        <taxon>Cantharellales</taxon>
        <taxon>Ceratobasidiaceae</taxon>
        <taxon>Rhizoctonia</taxon>
    </lineage>
</organism>
<accession>A0A8H3HFZ3</accession>
<dbReference type="Gene3D" id="2.20.25.10">
    <property type="match status" value="1"/>
</dbReference>
<name>A0A8H3HFZ3_9AGAM</name>
<dbReference type="GO" id="GO:0005634">
    <property type="term" value="C:nucleus"/>
    <property type="evidence" value="ECO:0007669"/>
    <property type="project" value="TreeGrafter"/>
</dbReference>
<dbReference type="GO" id="GO:0006516">
    <property type="term" value="P:glycoprotein catabolic process"/>
    <property type="evidence" value="ECO:0007669"/>
    <property type="project" value="TreeGrafter"/>
</dbReference>
<dbReference type="EMBL" id="CAJMXA010003594">
    <property type="protein sequence ID" value="CAE6505863.1"/>
    <property type="molecule type" value="Genomic_DNA"/>
</dbReference>
<dbReference type="InterPro" id="IPR050883">
    <property type="entry name" value="PNGase"/>
</dbReference>
<evidence type="ECO:0000313" key="4">
    <source>
        <dbReference type="Proteomes" id="UP000663853"/>
    </source>
</evidence>
<dbReference type="Gene3D" id="1.10.1740.90">
    <property type="match status" value="1"/>
</dbReference>
<dbReference type="GO" id="GO:0005829">
    <property type="term" value="C:cytosol"/>
    <property type="evidence" value="ECO:0007669"/>
    <property type="project" value="TreeGrafter"/>
</dbReference>
<feature type="compositionally biased region" description="Basic and acidic residues" evidence="1">
    <location>
        <begin position="435"/>
        <end position="457"/>
    </location>
</feature>
<dbReference type="Gene3D" id="3.10.620.30">
    <property type="match status" value="1"/>
</dbReference>
<protein>
    <recommendedName>
        <fullName evidence="2">Rad4/PNGase transglutaminase-like fold domain-containing protein</fullName>
    </recommendedName>
</protein>
<dbReference type="AlphaFoldDB" id="A0A8H3HFZ3"/>